<dbReference type="OrthoDB" id="10491542at2759"/>
<accession>A0A5N5SSM6</accession>
<protein>
    <submittedName>
        <fullName evidence="1">Uncharacterized protein</fullName>
    </submittedName>
</protein>
<dbReference type="AlphaFoldDB" id="A0A5N5SSM6"/>
<gene>
    <name evidence="1" type="ORF">Anas_09371</name>
</gene>
<sequence>MKGIEWTLLASPQTKQEDLQGLKSLIEAHEFLSGEADIERGKIFEIREESEVPVVEKSISSYSRRGSSWSYNFKLPSFGIATRNIANGGRLGKKERSIILKAIFQKIVNIHGTLYPSHFDYSNITKALLNQYPKLNAGKNRLFQNFANERDRVEPSSLPEYLLKQLRGKKKQSLLNGKTEEAPLEETEDTQDTVEAPLVDDIHSTHSSRVSLWSQNFKLPSFGFVEKKLVGGKKLKRLEQSIILKAIFHKVAYVHGALYPTRCDYKNITKALLNQYPKLYVKDEYKSTFERWKKSIIKNFRNERKRLDSPDLPEVLLQQLRGKNRQSLSNDETDTKDLQSLKFLLKANEFFSDVINIEIEKVTDEPSVAECQKISGHLNFKLPSFGLVTSKIKNGEEASENWIDLPFLEEYSLRYPSRFDYDNITEALLNQYPKLYLRDGYERS</sequence>
<feature type="non-terminal residue" evidence="1">
    <location>
        <position position="444"/>
    </location>
</feature>
<organism evidence="1 2">
    <name type="scientific">Armadillidium nasatum</name>
    <dbReference type="NCBI Taxonomy" id="96803"/>
    <lineage>
        <taxon>Eukaryota</taxon>
        <taxon>Metazoa</taxon>
        <taxon>Ecdysozoa</taxon>
        <taxon>Arthropoda</taxon>
        <taxon>Crustacea</taxon>
        <taxon>Multicrustacea</taxon>
        <taxon>Malacostraca</taxon>
        <taxon>Eumalacostraca</taxon>
        <taxon>Peracarida</taxon>
        <taxon>Isopoda</taxon>
        <taxon>Oniscidea</taxon>
        <taxon>Crinocheta</taxon>
        <taxon>Armadillidiidae</taxon>
        <taxon>Armadillidium</taxon>
    </lineage>
</organism>
<evidence type="ECO:0000313" key="1">
    <source>
        <dbReference type="EMBL" id="KAB7497012.1"/>
    </source>
</evidence>
<dbReference type="PANTHER" id="PTHR31025:SF25">
    <property type="entry name" value="ZINC FINGER (C2H2)-60"/>
    <property type="match status" value="1"/>
</dbReference>
<dbReference type="Proteomes" id="UP000326759">
    <property type="component" value="Unassembled WGS sequence"/>
</dbReference>
<dbReference type="PANTHER" id="PTHR31025">
    <property type="entry name" value="SI:CH211-196P9.1-RELATED"/>
    <property type="match status" value="1"/>
</dbReference>
<dbReference type="EMBL" id="SEYY01020790">
    <property type="protein sequence ID" value="KAB7497012.1"/>
    <property type="molecule type" value="Genomic_DNA"/>
</dbReference>
<keyword evidence="2" id="KW-1185">Reference proteome</keyword>
<proteinExistence type="predicted"/>
<reference evidence="1 2" key="1">
    <citation type="journal article" date="2019" name="PLoS Biol.">
        <title>Sex chromosomes control vertical transmission of feminizing Wolbachia symbionts in an isopod.</title>
        <authorList>
            <person name="Becking T."/>
            <person name="Chebbi M.A."/>
            <person name="Giraud I."/>
            <person name="Moumen B."/>
            <person name="Laverre T."/>
            <person name="Caubet Y."/>
            <person name="Peccoud J."/>
            <person name="Gilbert C."/>
            <person name="Cordaux R."/>
        </authorList>
    </citation>
    <scope>NUCLEOTIDE SEQUENCE [LARGE SCALE GENOMIC DNA]</scope>
    <source>
        <strain evidence="1">ANa2</strain>
        <tissue evidence="1">Whole body excluding digestive tract and cuticle</tissue>
    </source>
</reference>
<comment type="caution">
    <text evidence="1">The sequence shown here is derived from an EMBL/GenBank/DDBJ whole genome shotgun (WGS) entry which is preliminary data.</text>
</comment>
<evidence type="ECO:0000313" key="2">
    <source>
        <dbReference type="Proteomes" id="UP000326759"/>
    </source>
</evidence>
<name>A0A5N5SSM6_9CRUS</name>